<dbReference type="EC" id="2.4.2.64" evidence="6"/>
<dbReference type="GO" id="GO:0046872">
    <property type="term" value="F:metal ion binding"/>
    <property type="evidence" value="ECO:0007669"/>
    <property type="project" value="UniProtKB-KW"/>
</dbReference>
<dbReference type="Gene3D" id="3.20.20.105">
    <property type="entry name" value="Queuine tRNA-ribosyltransferase-like"/>
    <property type="match status" value="1"/>
</dbReference>
<dbReference type="PANTHER" id="PTHR43530:SF1">
    <property type="entry name" value="QUEUINE TRNA-RIBOSYLTRANSFERASE CATALYTIC SUBUNIT 1"/>
    <property type="match status" value="1"/>
</dbReference>
<dbReference type="GO" id="GO:0006400">
    <property type="term" value="P:tRNA modification"/>
    <property type="evidence" value="ECO:0007669"/>
    <property type="project" value="InterPro"/>
</dbReference>
<dbReference type="SUPFAM" id="SSF51713">
    <property type="entry name" value="tRNA-guanine transglycosylase"/>
    <property type="match status" value="1"/>
</dbReference>
<proteinExistence type="predicted"/>
<protein>
    <recommendedName>
        <fullName evidence="6">tRNA-guanosine(34) queuine transglycosylase</fullName>
        <ecNumber evidence="6">2.4.2.64</ecNumber>
    </recommendedName>
</protein>
<evidence type="ECO:0000256" key="5">
    <source>
        <dbReference type="ARBA" id="ARBA00022833"/>
    </source>
</evidence>
<dbReference type="GO" id="GO:0008479">
    <property type="term" value="F:tRNA-guanosine(34) queuine transglycosylase activity"/>
    <property type="evidence" value="ECO:0007669"/>
    <property type="project" value="UniProtKB-EC"/>
</dbReference>
<dbReference type="GO" id="GO:0005829">
    <property type="term" value="C:cytosol"/>
    <property type="evidence" value="ECO:0007669"/>
    <property type="project" value="TreeGrafter"/>
</dbReference>
<accession>A0A1E7FR46</accession>
<evidence type="ECO:0000313" key="9">
    <source>
        <dbReference type="Proteomes" id="UP000095751"/>
    </source>
</evidence>
<keyword evidence="1" id="KW-0328">Glycosyltransferase</keyword>
<evidence type="ECO:0000313" key="8">
    <source>
        <dbReference type="EMBL" id="OEU20641.1"/>
    </source>
</evidence>
<dbReference type="AlphaFoldDB" id="A0A1E7FR46"/>
<dbReference type="InterPro" id="IPR036511">
    <property type="entry name" value="TGT-like_sf"/>
</dbReference>
<reference evidence="8 9" key="1">
    <citation type="submission" date="2016-09" db="EMBL/GenBank/DDBJ databases">
        <title>Extensive genetic diversity and differential bi-allelic expression allows diatom success in the polar Southern Ocean.</title>
        <authorList>
            <consortium name="DOE Joint Genome Institute"/>
            <person name="Mock T."/>
            <person name="Otillar R.P."/>
            <person name="Strauss J."/>
            <person name="Dupont C."/>
            <person name="Frickenhaus S."/>
            <person name="Maumus F."/>
            <person name="Mcmullan M."/>
            <person name="Sanges R."/>
            <person name="Schmutz J."/>
            <person name="Toseland A."/>
            <person name="Valas R."/>
            <person name="Veluchamy A."/>
            <person name="Ward B.J."/>
            <person name="Allen A."/>
            <person name="Barry K."/>
            <person name="Falciatore A."/>
            <person name="Ferrante M."/>
            <person name="Fortunato A.E."/>
            <person name="Gloeckner G."/>
            <person name="Gruber A."/>
            <person name="Hipkin R."/>
            <person name="Janech M."/>
            <person name="Kroth P."/>
            <person name="Leese F."/>
            <person name="Lindquist E."/>
            <person name="Lyon B.R."/>
            <person name="Martin J."/>
            <person name="Mayer C."/>
            <person name="Parker M."/>
            <person name="Quesneville H."/>
            <person name="Raymond J."/>
            <person name="Uhlig C."/>
            <person name="Valentin K.U."/>
            <person name="Worden A.Z."/>
            <person name="Armbrust E.V."/>
            <person name="Bowler C."/>
            <person name="Green B."/>
            <person name="Moulton V."/>
            <person name="Van Oosterhout C."/>
            <person name="Grigoriev I."/>
        </authorList>
    </citation>
    <scope>NUCLEOTIDE SEQUENCE [LARGE SCALE GENOMIC DNA]</scope>
    <source>
        <strain evidence="8 9">CCMP1102</strain>
    </source>
</reference>
<keyword evidence="5" id="KW-0862">Zinc</keyword>
<evidence type="ECO:0000259" key="7">
    <source>
        <dbReference type="Pfam" id="PF01702"/>
    </source>
</evidence>
<dbReference type="Proteomes" id="UP000095751">
    <property type="component" value="Unassembled WGS sequence"/>
</dbReference>
<feature type="domain" description="tRNA-guanine(15) transglycosylase-like" evidence="7">
    <location>
        <begin position="1"/>
        <end position="365"/>
    </location>
</feature>
<keyword evidence="3" id="KW-0819">tRNA processing</keyword>
<dbReference type="NCBIfam" id="TIGR00449">
    <property type="entry name" value="tgt_general"/>
    <property type="match status" value="1"/>
</dbReference>
<dbReference type="PANTHER" id="PTHR43530">
    <property type="entry name" value="QUEUINE TRNA-RIBOSYLTRANSFERASE CATALYTIC SUBUNIT 1"/>
    <property type="match status" value="1"/>
</dbReference>
<dbReference type="NCBIfam" id="TIGR00430">
    <property type="entry name" value="Q_tRNA_tgt"/>
    <property type="match status" value="1"/>
</dbReference>
<dbReference type="InterPro" id="IPR004803">
    <property type="entry name" value="TGT"/>
</dbReference>
<dbReference type="Pfam" id="PF01702">
    <property type="entry name" value="TGT"/>
    <property type="match status" value="1"/>
</dbReference>
<dbReference type="OrthoDB" id="10249838at2759"/>
<dbReference type="InterPro" id="IPR002616">
    <property type="entry name" value="tRNA_ribo_trans-like"/>
</dbReference>
<evidence type="ECO:0000256" key="2">
    <source>
        <dbReference type="ARBA" id="ARBA00022679"/>
    </source>
</evidence>
<name>A0A1E7FR46_9STRA</name>
<keyword evidence="4" id="KW-0479">Metal-binding</keyword>
<evidence type="ECO:0000256" key="4">
    <source>
        <dbReference type="ARBA" id="ARBA00022723"/>
    </source>
</evidence>
<organism evidence="8 9">
    <name type="scientific">Fragilariopsis cylindrus CCMP1102</name>
    <dbReference type="NCBI Taxonomy" id="635003"/>
    <lineage>
        <taxon>Eukaryota</taxon>
        <taxon>Sar</taxon>
        <taxon>Stramenopiles</taxon>
        <taxon>Ochrophyta</taxon>
        <taxon>Bacillariophyta</taxon>
        <taxon>Bacillariophyceae</taxon>
        <taxon>Bacillariophycidae</taxon>
        <taxon>Bacillariales</taxon>
        <taxon>Bacillariaceae</taxon>
        <taxon>Fragilariopsis</taxon>
    </lineage>
</organism>
<dbReference type="KEGG" id="fcy:FRACYDRAFT_274254"/>
<gene>
    <name evidence="8" type="ORF">FRACYDRAFT_274254</name>
</gene>
<dbReference type="EMBL" id="KV784354">
    <property type="protein sequence ID" value="OEU20641.1"/>
    <property type="molecule type" value="Genomic_DNA"/>
</dbReference>
<keyword evidence="2" id="KW-0808">Transferase</keyword>
<dbReference type="InParanoid" id="A0A1E7FR46"/>
<keyword evidence="9" id="KW-1185">Reference proteome</keyword>
<evidence type="ECO:0000256" key="6">
    <source>
        <dbReference type="ARBA" id="ARBA00024223"/>
    </source>
</evidence>
<evidence type="ECO:0000256" key="1">
    <source>
        <dbReference type="ARBA" id="ARBA00022676"/>
    </source>
</evidence>
<sequence length="389" mass="42963">MPVGTKGTLKGVLPDEIAAMNCPLILANTYHLEIQPGTELIDSVFGGLHNFMGEKLYNLLTDSGGFQMVSLASLSVVTENGVLFQSPYTGKHMLLRPEDSIRCQNDIGADIIMQLDDVVSSVLSDDERFRIAVFRTLRWYDRCVQAHRAPKQQNLFPIMQGHLDVSKGGLRELCLAGFKHRDLIGNTNNENDKDKKGRIPGFAIGGLAGGESKEDFWKVVDHACKNLPDDRPRYLMGVGYPLDLVVCTALGVDMYDCVYPTRTARFGVALVDEGQIKLKRHEFAPGNSIGNSGIPIDSNCPCEACSRGVSRGRLHALLKANNSVAAQLITQHNVTYMMGLVNRMRKSILEKEFPEFVKEFIGKHFSSQNENGEIPQWVKDALNAAGIIL</sequence>
<evidence type="ECO:0000256" key="3">
    <source>
        <dbReference type="ARBA" id="ARBA00022694"/>
    </source>
</evidence>
<dbReference type="FunCoup" id="A0A1E7FR46">
    <property type="interactions" value="157"/>
</dbReference>